<reference evidence="3" key="3">
    <citation type="submission" date="2020-05" db="UniProtKB">
        <authorList>
            <consortium name="EnsemblMetazoa"/>
        </authorList>
    </citation>
    <scope>IDENTIFICATION</scope>
    <source>
        <strain evidence="3">Jacobina</strain>
    </source>
</reference>
<dbReference type="GO" id="GO:0003352">
    <property type="term" value="P:regulation of cilium movement"/>
    <property type="evidence" value="ECO:0007669"/>
    <property type="project" value="InterPro"/>
</dbReference>
<reference evidence="2" key="2">
    <citation type="journal article" date="2020" name="BMC">
        <title>Leishmania infection induces a limited differential gene expression in the sand fly midgut.</title>
        <authorList>
            <person name="Coutinho-Abreu I.V."/>
            <person name="Serafim T.D."/>
            <person name="Meneses C."/>
            <person name="Kamhawi S."/>
            <person name="Oliveira F."/>
            <person name="Valenzuela J.G."/>
        </authorList>
    </citation>
    <scope>NUCLEOTIDE SEQUENCE</scope>
    <source>
        <strain evidence="2">Jacobina</strain>
        <tissue evidence="2">Midgut</tissue>
    </source>
</reference>
<evidence type="ECO:0000256" key="1">
    <source>
        <dbReference type="ARBA" id="ARBA00009619"/>
    </source>
</evidence>
<name>A0A1B0CX40_LUTLO</name>
<evidence type="ECO:0000313" key="4">
    <source>
        <dbReference type="Proteomes" id="UP000092461"/>
    </source>
</evidence>
<keyword evidence="4" id="KW-1185">Reference proteome</keyword>
<dbReference type="VEuPathDB" id="VectorBase:LLONM1_000587"/>
<accession>A0A1B0CX40</accession>
<dbReference type="VEuPathDB" id="VectorBase:LLOJ009576"/>
<dbReference type="EMBL" id="AJWK01033182">
    <property type="status" value="NOT_ANNOTATED_CDS"/>
    <property type="molecule type" value="Genomic_DNA"/>
</dbReference>
<evidence type="ECO:0000313" key="2">
    <source>
        <dbReference type="EMBL" id="MBC1176857.1"/>
    </source>
</evidence>
<evidence type="ECO:0000313" key="3">
    <source>
        <dbReference type="EnsemblMetazoa" id="LLOJ009576-PA"/>
    </source>
</evidence>
<organism evidence="3 4">
    <name type="scientific">Lutzomyia longipalpis</name>
    <name type="common">Sand fly</name>
    <dbReference type="NCBI Taxonomy" id="7200"/>
    <lineage>
        <taxon>Eukaryota</taxon>
        <taxon>Metazoa</taxon>
        <taxon>Ecdysozoa</taxon>
        <taxon>Arthropoda</taxon>
        <taxon>Hexapoda</taxon>
        <taxon>Insecta</taxon>
        <taxon>Pterygota</taxon>
        <taxon>Neoptera</taxon>
        <taxon>Endopterygota</taxon>
        <taxon>Diptera</taxon>
        <taxon>Nematocera</taxon>
        <taxon>Psychodoidea</taxon>
        <taxon>Psychodidae</taxon>
        <taxon>Lutzomyia</taxon>
        <taxon>Lutzomyia</taxon>
    </lineage>
</organism>
<dbReference type="Proteomes" id="UP000092461">
    <property type="component" value="Unassembled WGS sequence"/>
</dbReference>
<dbReference type="PANTHER" id="PTHR13238">
    <property type="entry name" value="PROTEIN C21ORF59"/>
    <property type="match status" value="1"/>
</dbReference>
<dbReference type="PANTHER" id="PTHR13238:SF0">
    <property type="entry name" value="CILIA- AND FLAGELLA-ASSOCIATED PROTEIN 298"/>
    <property type="match status" value="1"/>
</dbReference>
<dbReference type="EnsemblMetazoa" id="LLOJ009576-RA">
    <property type="protein sequence ID" value="LLOJ009576-PA"/>
    <property type="gene ID" value="LLOJ009576"/>
</dbReference>
<comment type="similarity">
    <text evidence="1">Belongs to the CFAP298 family.</text>
</comment>
<proteinExistence type="inferred from homology"/>
<dbReference type="Pfam" id="PF11069">
    <property type="entry name" value="CFAP298"/>
    <property type="match status" value="1"/>
</dbReference>
<dbReference type="EMBL" id="GITU01008154">
    <property type="protein sequence ID" value="MBC1176857.1"/>
    <property type="molecule type" value="Transcribed_RNA"/>
</dbReference>
<protein>
    <submittedName>
        <fullName evidence="2">Putative secreted protein</fullName>
    </submittedName>
</protein>
<sequence>MVRLQVKRGEENLFLFDTNVTTKVEDVLKQILPIYNGRLKVGRICYEIEELVKHGVMNCPEVVELTEEQVAELKINDPWIESCIPSGGYRTNIDPIRRRCGRQPMPEMQKVLEKAMADAKELISKKLADSGECLGLKNVQDALDILRGAVMIVYPMGLPPHDPIRMELSNTEDLSGTQASLEVIEPTKAQLWFAGRQMIPEDQLKIYVGNNEKCKVIVKLGKHGEGQPGREPVLSEETRRELMLRAYRRQEELKI</sequence>
<dbReference type="InterPro" id="IPR021298">
    <property type="entry name" value="CFAP298"/>
</dbReference>
<dbReference type="AlphaFoldDB" id="A0A1B0CX40"/>
<reference evidence="4" key="1">
    <citation type="submission" date="2012-05" db="EMBL/GenBank/DDBJ databases">
        <title>Whole Genome Assembly of Lutzomyia longipalpis.</title>
        <authorList>
            <person name="Richards S."/>
            <person name="Qu C."/>
            <person name="Dillon R."/>
            <person name="Worley K."/>
            <person name="Scherer S."/>
            <person name="Batterton M."/>
            <person name="Taylor A."/>
            <person name="Hawes A."/>
            <person name="Hernandez B."/>
            <person name="Kovar C."/>
            <person name="Mandapat C."/>
            <person name="Pham C."/>
            <person name="Qu C."/>
            <person name="Jing C."/>
            <person name="Bess C."/>
            <person name="Bandaranaike D."/>
            <person name="Ngo D."/>
            <person name="Ongeri F."/>
            <person name="Arias F."/>
            <person name="Lara F."/>
            <person name="Weissenberger G."/>
            <person name="Kamau G."/>
            <person name="Han H."/>
            <person name="Shen H."/>
            <person name="Dinh H."/>
            <person name="Khalil I."/>
            <person name="Jones J."/>
            <person name="Shafer J."/>
            <person name="Jayaseelan J."/>
            <person name="Quiroz J."/>
            <person name="Blankenburg K."/>
            <person name="Nguyen L."/>
            <person name="Jackson L."/>
            <person name="Francisco L."/>
            <person name="Tang L.-Y."/>
            <person name="Pu L.-L."/>
            <person name="Perales L."/>
            <person name="Lorensuhewa L."/>
            <person name="Munidasa M."/>
            <person name="Coyle M."/>
            <person name="Taylor M."/>
            <person name="Puazo M."/>
            <person name="Firestine M."/>
            <person name="Scheel M."/>
            <person name="Javaid M."/>
            <person name="Wang M."/>
            <person name="Li M."/>
            <person name="Tabassum N."/>
            <person name="Saada N."/>
            <person name="Osuji N."/>
            <person name="Aqrawi P."/>
            <person name="Fu Q."/>
            <person name="Thornton R."/>
            <person name="Raj R."/>
            <person name="Goodspeed R."/>
            <person name="Mata R."/>
            <person name="Najjar R."/>
            <person name="Gubbala S."/>
            <person name="Lee S."/>
            <person name="Denson S."/>
            <person name="Patil S."/>
            <person name="Macmil S."/>
            <person name="Qi S."/>
            <person name="Matskevitch T."/>
            <person name="Palculict T."/>
            <person name="Mathew T."/>
            <person name="Vee V."/>
            <person name="Velamala V."/>
            <person name="Korchina V."/>
            <person name="Cai W."/>
            <person name="Liu W."/>
            <person name="Dai W."/>
            <person name="Zou X."/>
            <person name="Zhu Y."/>
            <person name="Zhang Y."/>
            <person name="Wu Y.-Q."/>
            <person name="Xin Y."/>
            <person name="Nazarath L."/>
            <person name="Kovar C."/>
            <person name="Han Y."/>
            <person name="Muzny D."/>
            <person name="Gibbs R."/>
        </authorList>
    </citation>
    <scope>NUCLEOTIDE SEQUENCE [LARGE SCALE GENOMIC DNA]</scope>
    <source>
        <strain evidence="4">Jacobina</strain>
    </source>
</reference>